<dbReference type="GO" id="GO:0009306">
    <property type="term" value="P:protein secretion"/>
    <property type="evidence" value="ECO:0007669"/>
    <property type="project" value="InterPro"/>
</dbReference>
<evidence type="ECO:0000256" key="2">
    <source>
        <dbReference type="ARBA" id="ARBA00009477"/>
    </source>
</evidence>
<keyword evidence="6 13" id="KW-0812">Transmembrane</keyword>
<evidence type="ECO:0000256" key="3">
    <source>
        <dbReference type="ARBA" id="ARBA00022448"/>
    </source>
</evidence>
<dbReference type="InterPro" id="IPR050739">
    <property type="entry name" value="MFP"/>
</dbReference>
<keyword evidence="7" id="KW-1133">Transmembrane helix</keyword>
<dbReference type="PANTHER" id="PTHR30386:SF27">
    <property type="entry name" value="MEMBRANE FUSION PROTEIN (MFP) FAMILY PROTEIN"/>
    <property type="match status" value="1"/>
</dbReference>
<organism evidence="13 14">
    <name type="scientific">Magnetospirillum fulvum MGU-K5</name>
    <dbReference type="NCBI Taxonomy" id="1316936"/>
    <lineage>
        <taxon>Bacteria</taxon>
        <taxon>Pseudomonadati</taxon>
        <taxon>Pseudomonadota</taxon>
        <taxon>Alphaproteobacteria</taxon>
        <taxon>Rhodospirillales</taxon>
        <taxon>Rhodospirillaceae</taxon>
        <taxon>Magnetospirillum</taxon>
    </lineage>
</organism>
<dbReference type="EMBL" id="AQPH01000083">
    <property type="protein sequence ID" value="EPY00548.1"/>
    <property type="molecule type" value="Genomic_DNA"/>
</dbReference>
<dbReference type="SUPFAM" id="SSF111369">
    <property type="entry name" value="HlyD-like secretion proteins"/>
    <property type="match status" value="1"/>
</dbReference>
<evidence type="ECO:0000313" key="13">
    <source>
        <dbReference type="EMBL" id="EPY00548.1"/>
    </source>
</evidence>
<dbReference type="PROSITE" id="PS00543">
    <property type="entry name" value="HLYD_FAMILY"/>
    <property type="match status" value="1"/>
</dbReference>
<dbReference type="InterPro" id="IPR058982">
    <property type="entry name" value="Beta-barrel_AprE"/>
</dbReference>
<protein>
    <recommendedName>
        <fullName evidence="9">Membrane fusion protein (MFP) family protein</fullName>
    </recommendedName>
</protein>
<evidence type="ECO:0000259" key="11">
    <source>
        <dbReference type="Pfam" id="PF25994"/>
    </source>
</evidence>
<feature type="domain" description="AprE-like beta-barrel" evidence="12">
    <location>
        <begin position="290"/>
        <end position="389"/>
    </location>
</feature>
<dbReference type="InterPro" id="IPR006144">
    <property type="entry name" value="Secretion_HlyD_CS"/>
</dbReference>
<dbReference type="Gene3D" id="1.10.287.470">
    <property type="entry name" value="Helix hairpin bin"/>
    <property type="match status" value="1"/>
</dbReference>
<evidence type="ECO:0000256" key="8">
    <source>
        <dbReference type="ARBA" id="ARBA00023136"/>
    </source>
</evidence>
<dbReference type="STRING" id="1316936.K678_15501"/>
<accession>S9S916</accession>
<dbReference type="Gene3D" id="2.40.50.100">
    <property type="match status" value="1"/>
</dbReference>
<evidence type="ECO:0000256" key="6">
    <source>
        <dbReference type="ARBA" id="ARBA00022692"/>
    </source>
</evidence>
<dbReference type="Pfam" id="PF26002">
    <property type="entry name" value="Beta-barrel_AprE"/>
    <property type="match status" value="1"/>
</dbReference>
<dbReference type="PANTHER" id="PTHR30386">
    <property type="entry name" value="MEMBRANE FUSION SUBUNIT OF EMRAB-TOLC MULTIDRUG EFFLUX PUMP"/>
    <property type="match status" value="1"/>
</dbReference>
<feature type="domain" description="AprE-like long alpha-helical hairpin" evidence="11">
    <location>
        <begin position="72"/>
        <end position="246"/>
    </location>
</feature>
<keyword evidence="3 9" id="KW-0813">Transport</keyword>
<gene>
    <name evidence="13" type="ORF">K678_15501</name>
</gene>
<evidence type="ECO:0000256" key="9">
    <source>
        <dbReference type="RuleBase" id="RU365093"/>
    </source>
</evidence>
<keyword evidence="4 9" id="KW-1003">Cell membrane</keyword>
<evidence type="ECO:0000256" key="5">
    <source>
        <dbReference type="ARBA" id="ARBA00022519"/>
    </source>
</evidence>
<dbReference type="eggNOG" id="COG1566">
    <property type="taxonomic scope" value="Bacteria"/>
</dbReference>
<keyword evidence="8" id="KW-0472">Membrane</keyword>
<evidence type="ECO:0000259" key="12">
    <source>
        <dbReference type="Pfam" id="PF26002"/>
    </source>
</evidence>
<feature type="coiled-coil region" evidence="10">
    <location>
        <begin position="191"/>
        <end position="218"/>
    </location>
</feature>
<reference evidence="13 14" key="1">
    <citation type="submission" date="2013-04" db="EMBL/GenBank/DDBJ databases">
        <authorList>
            <person name="Kuznetsov B."/>
            <person name="Ivanovsky R."/>
        </authorList>
    </citation>
    <scope>NUCLEOTIDE SEQUENCE [LARGE SCALE GENOMIC DNA]</scope>
    <source>
        <strain evidence="13 14">MGU-K5</strain>
    </source>
</reference>
<sequence>MCVAALAVAVLWAALATTEEIVYATGKLNNIRRTVVVQPLETSVIREIHVREGQRVTKGQPLITLDPTLTGSDLAQTEIRWRVLNSQKRRVQAELEVRPFVPQGSEDASQASLYLERQRSLSAKQRSLEGTIAKTKAELTTTKRSVELLTERLKTVADLEKMQTSLFESQIGSKARMLSSRDQRLDVETTLSQAINRIQELRHSLTTAEAEREIMLREWQQKLNEELVSVSRDLDEIGESVEKARYRKNLAVLTAPVDGVVLEVAKRSTASVVREAEQLVVIAPADVHMEIDARIDARDIGLVVAGTVARIKVDTFPYQKFGTLPGVVSVVSSDSFTRDANETTPSGSGSSSRTYFIAQITLGNDRLRSQNGKDAILTPGMTVSVEIVIGRRSVLSYLLRPLAETVDEALHEP</sequence>
<dbReference type="Proteomes" id="UP000015350">
    <property type="component" value="Unassembled WGS sequence"/>
</dbReference>
<evidence type="ECO:0000256" key="4">
    <source>
        <dbReference type="ARBA" id="ARBA00022475"/>
    </source>
</evidence>
<evidence type="ECO:0000256" key="1">
    <source>
        <dbReference type="ARBA" id="ARBA00004377"/>
    </source>
</evidence>
<dbReference type="GO" id="GO:0005886">
    <property type="term" value="C:plasma membrane"/>
    <property type="evidence" value="ECO:0007669"/>
    <property type="project" value="UniProtKB-SubCell"/>
</dbReference>
<comment type="similarity">
    <text evidence="2 9">Belongs to the membrane fusion protein (MFP) (TC 8.A.1) family.</text>
</comment>
<evidence type="ECO:0000256" key="7">
    <source>
        <dbReference type="ARBA" id="ARBA00022989"/>
    </source>
</evidence>
<name>S9S916_MAGFU</name>
<dbReference type="NCBIfam" id="TIGR01843">
    <property type="entry name" value="type_I_hlyD"/>
    <property type="match status" value="1"/>
</dbReference>
<dbReference type="Gene3D" id="2.40.30.170">
    <property type="match status" value="1"/>
</dbReference>
<dbReference type="InterPro" id="IPR058781">
    <property type="entry name" value="HH_AprE-like"/>
</dbReference>
<dbReference type="InterPro" id="IPR010129">
    <property type="entry name" value="T1SS_HlyD"/>
</dbReference>
<evidence type="ECO:0000256" key="10">
    <source>
        <dbReference type="SAM" id="Coils"/>
    </source>
</evidence>
<dbReference type="PRINTS" id="PR01490">
    <property type="entry name" value="RTXTOXIND"/>
</dbReference>
<keyword evidence="10" id="KW-0175">Coiled coil</keyword>
<proteinExistence type="inferred from homology"/>
<keyword evidence="5 9" id="KW-0997">Cell inner membrane</keyword>
<comment type="caution">
    <text evidence="13">The sequence shown here is derived from an EMBL/GenBank/DDBJ whole genome shotgun (WGS) entry which is preliminary data.</text>
</comment>
<comment type="subcellular location">
    <subcellularLocation>
        <location evidence="1 9">Cell inner membrane</location>
        <topology evidence="1 9">Single-pass membrane protein</topology>
    </subcellularLocation>
</comment>
<dbReference type="Pfam" id="PF25994">
    <property type="entry name" value="HH_AprE"/>
    <property type="match status" value="1"/>
</dbReference>
<evidence type="ECO:0000313" key="14">
    <source>
        <dbReference type="Proteomes" id="UP000015350"/>
    </source>
</evidence>
<dbReference type="AlphaFoldDB" id="S9S916"/>